<dbReference type="FunFam" id="3.40.50.720:FF:000084">
    <property type="entry name" value="Short-chain dehydrogenase reductase"/>
    <property type="match status" value="1"/>
</dbReference>
<dbReference type="RefSeq" id="XP_022096788.1">
    <property type="nucleotide sequence ID" value="XM_022241096.1"/>
</dbReference>
<dbReference type="PANTHER" id="PTHR43975:SF2">
    <property type="entry name" value="EG:BACR7A4.14 PROTEIN-RELATED"/>
    <property type="match status" value="1"/>
</dbReference>
<dbReference type="NCBIfam" id="NF005559">
    <property type="entry name" value="PRK07231.1"/>
    <property type="match status" value="1"/>
</dbReference>
<accession>A0A8B7YU09</accession>
<dbReference type="OMA" id="SIAQTCA"/>
<sequence length="262" mass="28365">MSFFLNGKVAIVTGASSGIGAGIARHFALLGCSLVLVGRNEENLRLVHAECEERGLDDDKILLVKADLEREKDVKELIKRSIEKFQKIHILVNSAGVLSYGGLEEMTVDQLDSLVSGNIRSLFLVTKHTAPHLARTKGSVVNISSTSSRRASPGLLGYGMTKAAVDHFTKTVAIELAPKQIRVNAVSPGLTVTPLYKKAAPRWNPTDDNLEEEGKRWHPLGRACTVEDVAQCVAFLVSDEASFTTGEIIPVDGGRHVAQSLR</sequence>
<dbReference type="Gene3D" id="3.40.50.720">
    <property type="entry name" value="NAD(P)-binding Rossmann-like Domain"/>
    <property type="match status" value="1"/>
</dbReference>
<dbReference type="Proteomes" id="UP000694845">
    <property type="component" value="Unplaced"/>
</dbReference>
<protein>
    <submittedName>
        <fullName evidence="4">Uncharacterized protein LOC110982583</fullName>
    </submittedName>
</protein>
<dbReference type="InterPro" id="IPR020904">
    <property type="entry name" value="Sc_DH/Rdtase_CS"/>
</dbReference>
<evidence type="ECO:0000259" key="2">
    <source>
        <dbReference type="SMART" id="SM00822"/>
    </source>
</evidence>
<dbReference type="OrthoDB" id="47007at2759"/>
<dbReference type="InterPro" id="IPR002347">
    <property type="entry name" value="SDR_fam"/>
</dbReference>
<dbReference type="GeneID" id="110982583"/>
<feature type="domain" description="Ketoreductase" evidence="2">
    <location>
        <begin position="8"/>
        <end position="180"/>
    </location>
</feature>
<dbReference type="PRINTS" id="PR00080">
    <property type="entry name" value="SDRFAMILY"/>
</dbReference>
<dbReference type="AlphaFoldDB" id="A0A8B7YU09"/>
<keyword evidence="1" id="KW-0560">Oxidoreductase</keyword>
<keyword evidence="3" id="KW-1185">Reference proteome</keyword>
<dbReference type="Pfam" id="PF13561">
    <property type="entry name" value="adh_short_C2"/>
    <property type="match status" value="1"/>
</dbReference>
<organism evidence="3 4">
    <name type="scientific">Acanthaster planci</name>
    <name type="common">Crown-of-thorns starfish</name>
    <dbReference type="NCBI Taxonomy" id="133434"/>
    <lineage>
        <taxon>Eukaryota</taxon>
        <taxon>Metazoa</taxon>
        <taxon>Echinodermata</taxon>
        <taxon>Eleutherozoa</taxon>
        <taxon>Asterozoa</taxon>
        <taxon>Asteroidea</taxon>
        <taxon>Valvatacea</taxon>
        <taxon>Valvatida</taxon>
        <taxon>Acanthasteridae</taxon>
        <taxon>Acanthaster</taxon>
    </lineage>
</organism>
<dbReference type="PROSITE" id="PS00061">
    <property type="entry name" value="ADH_SHORT"/>
    <property type="match status" value="1"/>
</dbReference>
<dbReference type="InterPro" id="IPR036291">
    <property type="entry name" value="NAD(P)-bd_dom_sf"/>
</dbReference>
<dbReference type="KEGG" id="aplc:110982583"/>
<evidence type="ECO:0000313" key="3">
    <source>
        <dbReference type="Proteomes" id="UP000694845"/>
    </source>
</evidence>
<dbReference type="SMART" id="SM00822">
    <property type="entry name" value="PKS_KR"/>
    <property type="match status" value="1"/>
</dbReference>
<evidence type="ECO:0000313" key="4">
    <source>
        <dbReference type="RefSeq" id="XP_022096788.1"/>
    </source>
</evidence>
<dbReference type="GO" id="GO:0016491">
    <property type="term" value="F:oxidoreductase activity"/>
    <property type="evidence" value="ECO:0007669"/>
    <property type="project" value="UniProtKB-KW"/>
</dbReference>
<proteinExistence type="predicted"/>
<reference evidence="4" key="1">
    <citation type="submission" date="2025-08" db="UniProtKB">
        <authorList>
            <consortium name="RefSeq"/>
        </authorList>
    </citation>
    <scope>IDENTIFICATION</scope>
</reference>
<gene>
    <name evidence="4" type="primary">LOC110982583</name>
</gene>
<dbReference type="PANTHER" id="PTHR43975">
    <property type="entry name" value="ZGC:101858"/>
    <property type="match status" value="1"/>
</dbReference>
<name>A0A8B7YU09_ACAPL</name>
<dbReference type="GO" id="GO:0006629">
    <property type="term" value="P:lipid metabolic process"/>
    <property type="evidence" value="ECO:0007669"/>
    <property type="project" value="UniProtKB-ARBA"/>
</dbReference>
<dbReference type="InterPro" id="IPR057326">
    <property type="entry name" value="KR_dom"/>
</dbReference>
<evidence type="ECO:0000256" key="1">
    <source>
        <dbReference type="ARBA" id="ARBA00023002"/>
    </source>
</evidence>
<dbReference type="SUPFAM" id="SSF51735">
    <property type="entry name" value="NAD(P)-binding Rossmann-fold domains"/>
    <property type="match status" value="1"/>
</dbReference>
<dbReference type="PRINTS" id="PR00081">
    <property type="entry name" value="GDHRDH"/>
</dbReference>